<dbReference type="OrthoDB" id="1743010at2759"/>
<proteinExistence type="predicted"/>
<dbReference type="PROSITE" id="PS50088">
    <property type="entry name" value="ANK_REPEAT"/>
    <property type="match status" value="1"/>
</dbReference>
<dbReference type="InterPro" id="IPR005162">
    <property type="entry name" value="Retrotrans_gag_dom"/>
</dbReference>
<feature type="compositionally biased region" description="Acidic residues" evidence="2">
    <location>
        <begin position="751"/>
        <end position="761"/>
    </location>
</feature>
<feature type="non-terminal residue" evidence="4">
    <location>
        <position position="1"/>
    </location>
</feature>
<dbReference type="InterPro" id="IPR000467">
    <property type="entry name" value="G_patch_dom"/>
</dbReference>
<protein>
    <recommendedName>
        <fullName evidence="3">G-patch domain-containing protein</fullName>
    </recommendedName>
</protein>
<organism evidence="4 5">
    <name type="scientific">Mucuna pruriens</name>
    <name type="common">Velvet bean</name>
    <name type="synonym">Dolichos pruriens</name>
    <dbReference type="NCBI Taxonomy" id="157652"/>
    <lineage>
        <taxon>Eukaryota</taxon>
        <taxon>Viridiplantae</taxon>
        <taxon>Streptophyta</taxon>
        <taxon>Embryophyta</taxon>
        <taxon>Tracheophyta</taxon>
        <taxon>Spermatophyta</taxon>
        <taxon>Magnoliopsida</taxon>
        <taxon>eudicotyledons</taxon>
        <taxon>Gunneridae</taxon>
        <taxon>Pentapetalae</taxon>
        <taxon>rosids</taxon>
        <taxon>fabids</taxon>
        <taxon>Fabales</taxon>
        <taxon>Fabaceae</taxon>
        <taxon>Papilionoideae</taxon>
        <taxon>50 kb inversion clade</taxon>
        <taxon>NPAAA clade</taxon>
        <taxon>indigoferoid/millettioid clade</taxon>
        <taxon>Phaseoleae</taxon>
        <taxon>Mucuna</taxon>
    </lineage>
</organism>
<accession>A0A371FXN7</accession>
<comment type="caution">
    <text evidence="4">The sequence shown here is derived from an EMBL/GenBank/DDBJ whole genome shotgun (WGS) entry which is preliminary data.</text>
</comment>
<dbReference type="CDD" id="cd00303">
    <property type="entry name" value="retropepsin_like"/>
    <property type="match status" value="1"/>
</dbReference>
<feature type="repeat" description="ANK" evidence="1">
    <location>
        <begin position="521"/>
        <end position="553"/>
    </location>
</feature>
<evidence type="ECO:0000256" key="2">
    <source>
        <dbReference type="SAM" id="MobiDB-lite"/>
    </source>
</evidence>
<evidence type="ECO:0000313" key="4">
    <source>
        <dbReference type="EMBL" id="RDX83076.1"/>
    </source>
</evidence>
<dbReference type="PROSITE" id="PS50174">
    <property type="entry name" value="G_PATCH"/>
    <property type="match status" value="1"/>
</dbReference>
<reference evidence="4" key="1">
    <citation type="submission" date="2018-05" db="EMBL/GenBank/DDBJ databases">
        <title>Draft genome of Mucuna pruriens seed.</title>
        <authorList>
            <person name="Nnadi N.E."/>
            <person name="Vos R."/>
            <person name="Hasami M.H."/>
            <person name="Devisetty U.K."/>
            <person name="Aguiy J.C."/>
        </authorList>
    </citation>
    <scope>NUCLEOTIDE SEQUENCE [LARGE SCALE GENOMIC DNA]</scope>
    <source>
        <strain evidence="4">JCA_2017</strain>
    </source>
</reference>
<feature type="compositionally biased region" description="Polar residues" evidence="2">
    <location>
        <begin position="729"/>
        <end position="748"/>
    </location>
</feature>
<dbReference type="InterPro" id="IPR002110">
    <property type="entry name" value="Ankyrin_rpt"/>
</dbReference>
<keyword evidence="5" id="KW-1185">Reference proteome</keyword>
<evidence type="ECO:0000313" key="5">
    <source>
        <dbReference type="Proteomes" id="UP000257109"/>
    </source>
</evidence>
<evidence type="ECO:0000259" key="3">
    <source>
        <dbReference type="PROSITE" id="PS50174"/>
    </source>
</evidence>
<dbReference type="EMBL" id="QJKJ01007462">
    <property type="protein sequence ID" value="RDX83076.1"/>
    <property type="molecule type" value="Genomic_DNA"/>
</dbReference>
<name>A0A371FXN7_MUCPR</name>
<dbReference type="PANTHER" id="PTHR32108:SF9">
    <property type="entry name" value="REVERSE TRANSCRIPTASE RNASE H-LIKE DOMAIN-CONTAINING PROTEIN"/>
    <property type="match status" value="1"/>
</dbReference>
<gene>
    <name evidence="4" type="ORF">CR513_36039</name>
</gene>
<dbReference type="Pfam" id="PF01585">
    <property type="entry name" value="G-patch"/>
    <property type="match status" value="1"/>
</dbReference>
<sequence>MGLGPQAIPVQGLDQMRGLVLMRSRTKGISTKRRGTLYHTRAIGGQGEVAVLDERLRAIEGKNRYGLEAMDLCLILDVGLLADLKTPEFDKYKGSTCPRVHLTMYYRKIAAYIYDDKVLIHCFQDNLTGVALNWYTWRDLAEAFLKQYKYNEDIAPDRSWLQSMVKKEQEGFKEYAQRWCELAVQVQPPIIEREMVTMFINTLPSSYYDMIVGNVASNFADLVMVDERIELAFGEGTKAGAATIARPAQQNTRRPPRALAPIPMTYTELLALLLETCWTRVSSKGARRGKEKRIVAKHVVKPVRRVEEGSHSDRSSKAVANSIAYIEGNNNLHPKSFIVHYNSASQTRASFIVQVPARPVYSNNAVPWRYPVGEIMTPPTIRESPAPEVTNIAGTRGVTRSGRIFALENLRNKDPMPAKKEKTTEAPKRVVTKEEAHKFFKMICHSEYEMLDQLHKMLAQIPLLSLLINLDSHQELLLKVLNDAHVPQDITPEKFGSIINNITVSCHLSFSEEEVLVEGRTHNQPLHIVVKCGGYMIAKVLIDNGSSLNVMPKATLDKLHLPGATLKNNPIVVRAFDGSKWEVMGEITLLISIGPKSSTSPSKYIKGDEEALKTFFQALEIIGTTSVEAEGGDPKPSKVMVMAAKVLISNGFQLGKGLGRELHGIAELVTIQENSGRSGLGYTGAIAVVEDQPRELAEWVYLMARELDNWTTEAILDLVSQKIPNTETSHQIDNATLTSDNAGESSRSNEGDDLEEEDLEELERLLE</sequence>
<evidence type="ECO:0000256" key="1">
    <source>
        <dbReference type="PROSITE-ProRule" id="PRU00023"/>
    </source>
</evidence>
<dbReference type="Proteomes" id="UP000257109">
    <property type="component" value="Unassembled WGS sequence"/>
</dbReference>
<dbReference type="PANTHER" id="PTHR32108">
    <property type="entry name" value="DNA-DIRECTED RNA POLYMERASE SUBUNIT ALPHA"/>
    <property type="match status" value="1"/>
</dbReference>
<keyword evidence="1" id="KW-0040">ANK repeat</keyword>
<dbReference type="AlphaFoldDB" id="A0A371FXN7"/>
<feature type="region of interest" description="Disordered" evidence="2">
    <location>
        <begin position="729"/>
        <end position="767"/>
    </location>
</feature>
<feature type="domain" description="G-patch" evidence="3">
    <location>
        <begin position="639"/>
        <end position="685"/>
    </location>
</feature>
<dbReference type="Pfam" id="PF03732">
    <property type="entry name" value="Retrotrans_gag"/>
    <property type="match status" value="1"/>
</dbReference>
<dbReference type="GO" id="GO:0003676">
    <property type="term" value="F:nucleic acid binding"/>
    <property type="evidence" value="ECO:0007669"/>
    <property type="project" value="InterPro"/>
</dbReference>